<dbReference type="EMBL" id="JQCR01000002">
    <property type="protein sequence ID" value="KGE19125.1"/>
    <property type="molecule type" value="Genomic_DNA"/>
</dbReference>
<reference evidence="8 9" key="2">
    <citation type="submission" date="2014-10" db="EMBL/GenBank/DDBJ databases">
        <title>Comparative genomics of the Paenibacillus odorifer group.</title>
        <authorList>
            <person name="Tsai Y.-C."/>
            <person name="Martin N."/>
            <person name="Korlach J."/>
            <person name="Wiedmann M."/>
        </authorList>
    </citation>
    <scope>NUCLEOTIDE SEQUENCE [LARGE SCALE GENOMIC DNA]</scope>
    <source>
        <strain evidence="8 9">DSM 18334</strain>
    </source>
</reference>
<evidence type="ECO:0000256" key="7">
    <source>
        <dbReference type="ARBA" id="ARBA00033711"/>
    </source>
</evidence>
<evidence type="ECO:0000256" key="2">
    <source>
        <dbReference type="ARBA" id="ARBA00009997"/>
    </source>
</evidence>
<dbReference type="PANTHER" id="PTHR37311">
    <property type="entry name" value="2-PHOSPHOSULFOLACTATE PHOSPHATASE-RELATED"/>
    <property type="match status" value="1"/>
</dbReference>
<name>A0A098M995_9BACL</name>
<dbReference type="GO" id="GO:0050532">
    <property type="term" value="F:2-phosphosulfolactate phosphatase activity"/>
    <property type="evidence" value="ECO:0007669"/>
    <property type="project" value="UniProtKB-EC"/>
</dbReference>
<proteinExistence type="inferred from homology"/>
<dbReference type="GO" id="GO:0000287">
    <property type="term" value="F:magnesium ion binding"/>
    <property type="evidence" value="ECO:0007669"/>
    <property type="project" value="InterPro"/>
</dbReference>
<accession>A0A098M995</accession>
<keyword evidence="6" id="KW-0460">Magnesium</keyword>
<dbReference type="SUPFAM" id="SSF142823">
    <property type="entry name" value="ComB-like"/>
    <property type="match status" value="1"/>
</dbReference>
<dbReference type="RefSeq" id="WP_036649756.1">
    <property type="nucleotide sequence ID" value="NZ_JQCR01000002.1"/>
</dbReference>
<evidence type="ECO:0000256" key="3">
    <source>
        <dbReference type="ARBA" id="ARBA00012953"/>
    </source>
</evidence>
<reference evidence="8 9" key="1">
    <citation type="submission" date="2014-08" db="EMBL/GenBank/DDBJ databases">
        <authorList>
            <person name="den Bakker H.C."/>
        </authorList>
    </citation>
    <scope>NUCLEOTIDE SEQUENCE [LARGE SCALE GENOMIC DNA]</scope>
    <source>
        <strain evidence="8 9">DSM 18334</strain>
    </source>
</reference>
<gene>
    <name evidence="8" type="ORF">PWYN_07015</name>
</gene>
<dbReference type="OrthoDB" id="4913at2"/>
<evidence type="ECO:0000313" key="8">
    <source>
        <dbReference type="EMBL" id="KGE19125.1"/>
    </source>
</evidence>
<organism evidence="8 9">
    <name type="scientific">Paenibacillus wynnii</name>
    <dbReference type="NCBI Taxonomy" id="268407"/>
    <lineage>
        <taxon>Bacteria</taxon>
        <taxon>Bacillati</taxon>
        <taxon>Bacillota</taxon>
        <taxon>Bacilli</taxon>
        <taxon>Bacillales</taxon>
        <taxon>Paenibacillaceae</taxon>
        <taxon>Paenibacillus</taxon>
    </lineage>
</organism>
<keyword evidence="9" id="KW-1185">Reference proteome</keyword>
<evidence type="ECO:0000313" key="9">
    <source>
        <dbReference type="Proteomes" id="UP000029734"/>
    </source>
</evidence>
<dbReference type="eggNOG" id="COG2045">
    <property type="taxonomic scope" value="Bacteria"/>
</dbReference>
<keyword evidence="5" id="KW-0378">Hydrolase</keyword>
<dbReference type="GO" id="GO:0050545">
    <property type="term" value="F:sulfopyruvate decarboxylase activity"/>
    <property type="evidence" value="ECO:0007669"/>
    <property type="project" value="TreeGrafter"/>
</dbReference>
<evidence type="ECO:0000256" key="6">
    <source>
        <dbReference type="ARBA" id="ARBA00022842"/>
    </source>
</evidence>
<evidence type="ECO:0000256" key="4">
    <source>
        <dbReference type="ARBA" id="ARBA00021948"/>
    </source>
</evidence>
<dbReference type="STRING" id="268407.PWYN_07015"/>
<evidence type="ECO:0000256" key="5">
    <source>
        <dbReference type="ARBA" id="ARBA00022801"/>
    </source>
</evidence>
<sequence length="228" mass="25061">MAVKLYQGHSPHLSHAEVNVVIDVIRAFTFAHYAFIQGVQEILLAGTTDSAFQMKEDYPECMLAGETNGLYIDGFDLDNSPVSLLQVDLQGKTLVQKTTNGVKAALNALDAKHVFVTGFTNARTTAEHILQICGPDQSIQIIASHPTGDEDLACAEYMKDILENGDSGLAAQTASRIITSEAAHKFYDLKRPEFRSGDIELCLEELHTPFVMKVSQNNNLPRIVRVDL</sequence>
<dbReference type="InterPro" id="IPR005238">
    <property type="entry name" value="ComB-like"/>
</dbReference>
<dbReference type="EC" id="3.1.3.71" evidence="3"/>
<dbReference type="PANTHER" id="PTHR37311:SF1">
    <property type="entry name" value="2-PHOSPHOSULFOLACTATE PHOSPHATASE-RELATED"/>
    <property type="match status" value="1"/>
</dbReference>
<dbReference type="Pfam" id="PF04029">
    <property type="entry name" value="2-ph_phosp"/>
    <property type="match status" value="1"/>
</dbReference>
<protein>
    <recommendedName>
        <fullName evidence="4">Probable 2-phosphosulfolactate phosphatase</fullName>
        <ecNumber evidence="3">3.1.3.71</ecNumber>
    </recommendedName>
</protein>
<evidence type="ECO:0000256" key="1">
    <source>
        <dbReference type="ARBA" id="ARBA00001946"/>
    </source>
</evidence>
<dbReference type="Gene3D" id="3.90.1560.10">
    <property type="entry name" value="ComB-like"/>
    <property type="match status" value="1"/>
</dbReference>
<comment type="cofactor">
    <cofactor evidence="1">
        <name>Mg(2+)</name>
        <dbReference type="ChEBI" id="CHEBI:18420"/>
    </cofactor>
</comment>
<dbReference type="Proteomes" id="UP000029734">
    <property type="component" value="Unassembled WGS sequence"/>
</dbReference>
<dbReference type="AlphaFoldDB" id="A0A098M995"/>
<comment type="catalytic activity">
    <reaction evidence="7">
        <text>(2R)-O-phospho-3-sulfolactate + H2O = (2R)-3-sulfolactate + phosphate</text>
        <dbReference type="Rhea" id="RHEA:23416"/>
        <dbReference type="ChEBI" id="CHEBI:15377"/>
        <dbReference type="ChEBI" id="CHEBI:15597"/>
        <dbReference type="ChEBI" id="CHEBI:43474"/>
        <dbReference type="ChEBI" id="CHEBI:58738"/>
        <dbReference type="EC" id="3.1.3.71"/>
    </reaction>
</comment>
<comment type="similarity">
    <text evidence="2">Belongs to the ComB family.</text>
</comment>
<dbReference type="InterPro" id="IPR036702">
    <property type="entry name" value="ComB-like_sf"/>
</dbReference>
<comment type="caution">
    <text evidence="8">The sequence shown here is derived from an EMBL/GenBank/DDBJ whole genome shotgun (WGS) entry which is preliminary data.</text>
</comment>